<dbReference type="GO" id="GO:0016787">
    <property type="term" value="F:hydrolase activity"/>
    <property type="evidence" value="ECO:0007669"/>
    <property type="project" value="UniProtKB-KW"/>
</dbReference>
<sequence>MNNSLKITLTISITICFITLLGAAVTPDTDQYYGAMEPFIPTVPTISFNDTPVQYAEVNGVTLGYREFGSGEPLLMIEGFGATMDNWGESFIGILSSKYHVYTYDHRGMGYSSDGDVAPSMTQYADDAAALMSALGHERMHVYGASMGSSISQQLVIDHPDRVWKLILDSNTYSVLIPETKALHDVIETVASNLSEPQGLRNEAEANLKWNGSFEGLSGIDNDVMLVVGTDDVLTPDKVSLQIAGRINGSWLVRFKGLPHTGYHKAPIQYGQNALNFLAMNESPM</sequence>
<proteinExistence type="predicted"/>
<keyword evidence="3" id="KW-1185">Reference proteome</keyword>
<organism evidence="2 3">
    <name type="scientific">Methanospirillum purgamenti</name>
    <dbReference type="NCBI Taxonomy" id="2834276"/>
    <lineage>
        <taxon>Archaea</taxon>
        <taxon>Methanobacteriati</taxon>
        <taxon>Methanobacteriota</taxon>
        <taxon>Stenosarchaea group</taxon>
        <taxon>Methanomicrobia</taxon>
        <taxon>Methanomicrobiales</taxon>
        <taxon>Methanospirillaceae</taxon>
        <taxon>Methanospirillum</taxon>
    </lineage>
</organism>
<dbReference type="GeneID" id="65096948"/>
<evidence type="ECO:0000313" key="2">
    <source>
        <dbReference type="EMBL" id="QVV90250.1"/>
    </source>
</evidence>
<dbReference type="AlphaFoldDB" id="A0A8E7B0P2"/>
<dbReference type="PANTHER" id="PTHR43433:SF5">
    <property type="entry name" value="AB HYDROLASE-1 DOMAIN-CONTAINING PROTEIN"/>
    <property type="match status" value="1"/>
</dbReference>
<name>A0A8E7B0P2_9EURY</name>
<evidence type="ECO:0000259" key="1">
    <source>
        <dbReference type="Pfam" id="PF00561"/>
    </source>
</evidence>
<dbReference type="SUPFAM" id="SSF53474">
    <property type="entry name" value="alpha/beta-Hydrolases"/>
    <property type="match status" value="1"/>
</dbReference>
<evidence type="ECO:0000313" key="3">
    <source>
        <dbReference type="Proteomes" id="UP000680656"/>
    </source>
</evidence>
<dbReference type="RefSeq" id="WP_214421021.1">
    <property type="nucleotide sequence ID" value="NZ_CP075546.1"/>
</dbReference>
<dbReference type="Gene3D" id="3.40.50.1820">
    <property type="entry name" value="alpha/beta hydrolase"/>
    <property type="match status" value="1"/>
</dbReference>
<dbReference type="InterPro" id="IPR000073">
    <property type="entry name" value="AB_hydrolase_1"/>
</dbReference>
<reference evidence="2 3" key="1">
    <citation type="submission" date="2021-05" db="EMBL/GenBank/DDBJ databases">
        <title>A novel Methanospirillum isolate from a pyrite-forming mixed culture.</title>
        <authorList>
            <person name="Bunk B."/>
            <person name="Sproer C."/>
            <person name="Spring S."/>
            <person name="Pester M."/>
        </authorList>
    </citation>
    <scope>NUCLEOTIDE SEQUENCE [LARGE SCALE GENOMIC DNA]</scope>
    <source>
        <strain evidence="2 3">J.3.6.1-F.2.7.3</strain>
    </source>
</reference>
<dbReference type="PRINTS" id="PR00111">
    <property type="entry name" value="ABHYDROLASE"/>
</dbReference>
<dbReference type="Proteomes" id="UP000680656">
    <property type="component" value="Chromosome"/>
</dbReference>
<feature type="domain" description="AB hydrolase-1" evidence="1">
    <location>
        <begin position="73"/>
        <end position="176"/>
    </location>
</feature>
<protein>
    <submittedName>
        <fullName evidence="2">Alpha/beta hydrolase</fullName>
    </submittedName>
</protein>
<accession>A0A8E7B0P2</accession>
<gene>
    <name evidence="2" type="ORF">KHC33_07150</name>
</gene>
<dbReference type="Pfam" id="PF00561">
    <property type="entry name" value="Abhydrolase_1"/>
    <property type="match status" value="1"/>
</dbReference>
<dbReference type="InterPro" id="IPR050471">
    <property type="entry name" value="AB_hydrolase"/>
</dbReference>
<dbReference type="EMBL" id="CP075546">
    <property type="protein sequence ID" value="QVV90250.1"/>
    <property type="molecule type" value="Genomic_DNA"/>
</dbReference>
<dbReference type="KEGG" id="mrtj:KHC33_07150"/>
<dbReference type="PANTHER" id="PTHR43433">
    <property type="entry name" value="HYDROLASE, ALPHA/BETA FOLD FAMILY PROTEIN"/>
    <property type="match status" value="1"/>
</dbReference>
<dbReference type="InterPro" id="IPR029058">
    <property type="entry name" value="AB_hydrolase_fold"/>
</dbReference>
<keyword evidence="2" id="KW-0378">Hydrolase</keyword>